<dbReference type="InterPro" id="IPR011032">
    <property type="entry name" value="GroES-like_sf"/>
</dbReference>
<dbReference type="Pfam" id="PF00107">
    <property type="entry name" value="ADH_zinc_N"/>
    <property type="match status" value="1"/>
</dbReference>
<dbReference type="PANTHER" id="PTHR43981">
    <property type="entry name" value="ENOYL-[ACYL-CARRIER-PROTEIN] REDUCTASE, MITOCHONDRIAL"/>
    <property type="match status" value="1"/>
</dbReference>
<dbReference type="Proteomes" id="UP000008743">
    <property type="component" value="Unassembled WGS sequence"/>
</dbReference>
<dbReference type="RefSeq" id="XP_004365289.1">
    <property type="nucleotide sequence ID" value="XM_004365232.2"/>
</dbReference>
<evidence type="ECO:0000256" key="8">
    <source>
        <dbReference type="ARBA" id="ARBA00023098"/>
    </source>
</evidence>
<evidence type="ECO:0000256" key="6">
    <source>
        <dbReference type="ARBA" id="ARBA00022946"/>
    </source>
</evidence>
<keyword evidence="5" id="KW-0521">NADP</keyword>
<evidence type="ECO:0000313" key="16">
    <source>
        <dbReference type="EMBL" id="KJE88839.1"/>
    </source>
</evidence>
<dbReference type="PANTHER" id="PTHR43981:SF2">
    <property type="entry name" value="ENOYL-[ACYL-CARRIER-PROTEIN] REDUCTASE, MITOCHONDRIAL"/>
    <property type="match status" value="1"/>
</dbReference>
<proteinExistence type="inferred from homology"/>
<keyword evidence="9" id="KW-0496">Mitochondrion</keyword>
<name>A0A0D2X0C9_CAPO3</name>
<evidence type="ECO:0000256" key="2">
    <source>
        <dbReference type="ARBA" id="ARBA00010371"/>
    </source>
</evidence>
<dbReference type="OrthoDB" id="7482721at2759"/>
<evidence type="ECO:0000313" key="17">
    <source>
        <dbReference type="Proteomes" id="UP000008743"/>
    </source>
</evidence>
<organism evidence="16 17">
    <name type="scientific">Capsaspora owczarzaki (strain ATCC 30864)</name>
    <dbReference type="NCBI Taxonomy" id="595528"/>
    <lineage>
        <taxon>Eukaryota</taxon>
        <taxon>Filasterea</taxon>
        <taxon>Capsaspora</taxon>
    </lineage>
</organism>
<dbReference type="Pfam" id="PF08240">
    <property type="entry name" value="ADH_N"/>
    <property type="match status" value="1"/>
</dbReference>
<dbReference type="GO" id="GO:0006633">
    <property type="term" value="P:fatty acid biosynthetic process"/>
    <property type="evidence" value="ECO:0007669"/>
    <property type="project" value="UniProtKB-KW"/>
</dbReference>
<dbReference type="InterPro" id="IPR013149">
    <property type="entry name" value="ADH-like_C"/>
</dbReference>
<dbReference type="InterPro" id="IPR036291">
    <property type="entry name" value="NAD(P)-bd_dom_sf"/>
</dbReference>
<evidence type="ECO:0000256" key="14">
    <source>
        <dbReference type="ARBA" id="ARBA00048843"/>
    </source>
</evidence>
<evidence type="ECO:0000256" key="5">
    <source>
        <dbReference type="ARBA" id="ARBA00022857"/>
    </source>
</evidence>
<dbReference type="FunFam" id="3.90.180.10:FF:000010">
    <property type="entry name" value="Enoyl-[acyl-carrier-protein] reductase, mitochondrial"/>
    <property type="match status" value="1"/>
</dbReference>
<evidence type="ECO:0000256" key="7">
    <source>
        <dbReference type="ARBA" id="ARBA00023002"/>
    </source>
</evidence>
<evidence type="ECO:0000256" key="1">
    <source>
        <dbReference type="ARBA" id="ARBA00004173"/>
    </source>
</evidence>
<dbReference type="InterPro" id="IPR020843">
    <property type="entry name" value="ER"/>
</dbReference>
<comment type="catalytic activity">
    <reaction evidence="14">
        <text>a 2,3-saturated acyl-[ACP] + NADP(+) = a (2E)-enoyl-[ACP] + NADPH + H(+)</text>
        <dbReference type="Rhea" id="RHEA:22564"/>
        <dbReference type="Rhea" id="RHEA-COMP:9925"/>
        <dbReference type="Rhea" id="RHEA-COMP:9926"/>
        <dbReference type="ChEBI" id="CHEBI:15378"/>
        <dbReference type="ChEBI" id="CHEBI:57783"/>
        <dbReference type="ChEBI" id="CHEBI:58349"/>
        <dbReference type="ChEBI" id="CHEBI:78784"/>
        <dbReference type="ChEBI" id="CHEBI:78785"/>
        <dbReference type="EC" id="1.3.1.104"/>
    </reaction>
</comment>
<keyword evidence="8" id="KW-0443">Lipid metabolism</keyword>
<dbReference type="EC" id="1.3.1.104" evidence="11"/>
<keyword evidence="3" id="KW-0444">Lipid biosynthesis</keyword>
<dbReference type="EMBL" id="KE346360">
    <property type="protein sequence ID" value="KJE88839.1"/>
    <property type="molecule type" value="Genomic_DNA"/>
</dbReference>
<gene>
    <name evidence="16" type="ORF">CAOG_000418</name>
</gene>
<reference evidence="17" key="1">
    <citation type="submission" date="2011-02" db="EMBL/GenBank/DDBJ databases">
        <title>The Genome Sequence of Capsaspora owczarzaki ATCC 30864.</title>
        <authorList>
            <person name="Russ C."/>
            <person name="Cuomo C."/>
            <person name="Burger G."/>
            <person name="Gray M.W."/>
            <person name="Holland P.W.H."/>
            <person name="King N."/>
            <person name="Lang F.B.F."/>
            <person name="Roger A.J."/>
            <person name="Ruiz-Trillo I."/>
            <person name="Young S.K."/>
            <person name="Zeng Q."/>
            <person name="Gargeya S."/>
            <person name="Alvarado L."/>
            <person name="Berlin A."/>
            <person name="Chapman S.B."/>
            <person name="Chen Z."/>
            <person name="Freedman E."/>
            <person name="Gellesch M."/>
            <person name="Goldberg J."/>
            <person name="Griggs A."/>
            <person name="Gujja S."/>
            <person name="Heilman E."/>
            <person name="Heiman D."/>
            <person name="Howarth C."/>
            <person name="Mehta T."/>
            <person name="Neiman D."/>
            <person name="Pearson M."/>
            <person name="Roberts A."/>
            <person name="Saif S."/>
            <person name="Shea T."/>
            <person name="Shenoy N."/>
            <person name="Sisk P."/>
            <person name="Stolte C."/>
            <person name="Sykes S."/>
            <person name="White J."/>
            <person name="Yandava C."/>
            <person name="Haas B."/>
            <person name="Nusbaum C."/>
            <person name="Birren B."/>
        </authorList>
    </citation>
    <scope>NUCLEOTIDE SEQUENCE</scope>
    <source>
        <strain evidence="17">ATCC 30864</strain>
    </source>
</reference>
<dbReference type="InParanoid" id="A0A0D2X0C9"/>
<dbReference type="Gene3D" id="3.90.180.10">
    <property type="entry name" value="Medium-chain alcohol dehydrogenases, catalytic domain"/>
    <property type="match status" value="1"/>
</dbReference>
<dbReference type="PhylomeDB" id="A0A0D2X0C9"/>
<comment type="subcellular location">
    <subcellularLocation>
        <location evidence="1">Mitochondrion</location>
    </subcellularLocation>
</comment>
<dbReference type="FunCoup" id="A0A0D2X0C9">
    <property type="interactions" value="252"/>
</dbReference>
<dbReference type="SMART" id="SM00829">
    <property type="entry name" value="PKS_ER"/>
    <property type="match status" value="1"/>
</dbReference>
<dbReference type="CDD" id="cd08290">
    <property type="entry name" value="ETR"/>
    <property type="match status" value="1"/>
</dbReference>
<dbReference type="eggNOG" id="KOG0025">
    <property type="taxonomic scope" value="Eukaryota"/>
</dbReference>
<comment type="similarity">
    <text evidence="2">Belongs to the zinc-containing alcohol dehydrogenase family. Quinone oxidoreductase subfamily.</text>
</comment>
<accession>A0A0D2X0C9</accession>
<dbReference type="SUPFAM" id="SSF51735">
    <property type="entry name" value="NAD(P)-binding Rossmann-fold domains"/>
    <property type="match status" value="1"/>
</dbReference>
<dbReference type="SUPFAM" id="SSF50129">
    <property type="entry name" value="GroES-like"/>
    <property type="match status" value="1"/>
</dbReference>
<keyword evidence="10" id="KW-0275">Fatty acid biosynthesis</keyword>
<dbReference type="GO" id="GO:0005739">
    <property type="term" value="C:mitochondrion"/>
    <property type="evidence" value="ECO:0007669"/>
    <property type="project" value="UniProtKB-SubCell"/>
</dbReference>
<evidence type="ECO:0000256" key="12">
    <source>
        <dbReference type="ARBA" id="ARBA00041058"/>
    </source>
</evidence>
<keyword evidence="7" id="KW-0560">Oxidoreductase</keyword>
<evidence type="ECO:0000256" key="13">
    <source>
        <dbReference type="ARBA" id="ARBA00042123"/>
    </source>
</evidence>
<keyword evidence="4" id="KW-0276">Fatty acid metabolism</keyword>
<evidence type="ECO:0000256" key="9">
    <source>
        <dbReference type="ARBA" id="ARBA00023128"/>
    </source>
</evidence>
<protein>
    <recommendedName>
        <fullName evidence="12">Enoyl-[acyl-carrier-protein] reductase, mitochondrial</fullName>
        <ecNumber evidence="11">1.3.1.104</ecNumber>
    </recommendedName>
    <alternativeName>
        <fullName evidence="13">2-enoyl thioester reductase</fullName>
    </alternativeName>
</protein>
<evidence type="ECO:0000256" key="4">
    <source>
        <dbReference type="ARBA" id="ARBA00022832"/>
    </source>
</evidence>
<keyword evidence="17" id="KW-1185">Reference proteome</keyword>
<dbReference type="AlphaFoldDB" id="A0A0D2X0C9"/>
<dbReference type="OMA" id="YGYTQSK"/>
<keyword evidence="6" id="KW-0809">Transit peptide</keyword>
<feature type="domain" description="Enoyl reductase (ER)" evidence="15">
    <location>
        <begin position="78"/>
        <end position="402"/>
    </location>
</feature>
<sequence>MASSAFRSFTTPSAWRGMSALSRTHPTRRYATTTTVATGRADNSVGFGASPKSPAEYAAAWPSAAVAAVYEKHGAPEDMLRVVDLPLASLSSLGEDQVAVKMLAAPINPSDINQVQGTYAVKPPLPAVGGNEGVGMVVAVGPKAQSRLRPGQWVIPRSSGQGTWRSHWIAKESQFLVIPNDLALSQAATISVNPCTAWRMLHDFVPLQAGDTVIQNGANSAVGLCVIQLARALKLNTVNVVRDREDISALEGELVARGATHVVTDKFLGSFKMAEFWKQHSASLCPPRLGFNMVGGPNATNVIRQLGNRGVLVTYGGMSREPVVAPTGPFIFNDLQLRGFWMTRWNDEHAPEERERMLQDIAVHIRSGTLSTSCQGRPLAEFAGALTASRTALQAATFKQVLTMV</sequence>
<evidence type="ECO:0000256" key="11">
    <source>
        <dbReference type="ARBA" id="ARBA00038963"/>
    </source>
</evidence>
<evidence type="ECO:0000259" key="15">
    <source>
        <dbReference type="SMART" id="SM00829"/>
    </source>
</evidence>
<evidence type="ECO:0000256" key="3">
    <source>
        <dbReference type="ARBA" id="ARBA00022516"/>
    </source>
</evidence>
<evidence type="ECO:0000256" key="10">
    <source>
        <dbReference type="ARBA" id="ARBA00023160"/>
    </source>
</evidence>
<dbReference type="Gene3D" id="3.40.50.720">
    <property type="entry name" value="NAD(P)-binding Rossmann-like Domain"/>
    <property type="match status" value="1"/>
</dbReference>
<dbReference type="FunFam" id="3.40.50.720:FF:000112">
    <property type="entry name" value="Enoyl-[acyl-carrier-protein] reductase 1, mitochondrial"/>
    <property type="match status" value="1"/>
</dbReference>
<dbReference type="GO" id="GO:0141148">
    <property type="term" value="F:enoyl-[acyl-carrier-protein] reductase (NADPH) activity"/>
    <property type="evidence" value="ECO:0007669"/>
    <property type="project" value="UniProtKB-EC"/>
</dbReference>
<dbReference type="InterPro" id="IPR051034">
    <property type="entry name" value="Mito_Enoyl-ACP_Reductase"/>
</dbReference>
<dbReference type="STRING" id="595528.A0A0D2X0C9"/>
<dbReference type="InterPro" id="IPR013154">
    <property type="entry name" value="ADH-like_N"/>
</dbReference>